<dbReference type="AlphaFoldDB" id="A0A0N4V2F0"/>
<dbReference type="PANTHER" id="PTHR14052:SF0">
    <property type="entry name" value="ORIGIN RECOGNITION COMPLEX SUBUNIT 2"/>
    <property type="match status" value="1"/>
</dbReference>
<proteinExistence type="inferred from homology"/>
<dbReference type="GO" id="GO:0006260">
    <property type="term" value="P:DNA replication"/>
    <property type="evidence" value="ECO:0007669"/>
    <property type="project" value="UniProtKB-UniRule"/>
</dbReference>
<dbReference type="GO" id="GO:0003688">
    <property type="term" value="F:DNA replication origin binding"/>
    <property type="evidence" value="ECO:0007669"/>
    <property type="project" value="UniProtKB-UniRule"/>
</dbReference>
<reference evidence="9" key="1">
    <citation type="submission" date="2017-02" db="UniProtKB">
        <authorList>
            <consortium name="WormBaseParasite"/>
        </authorList>
    </citation>
    <scope>IDENTIFICATION</scope>
</reference>
<comment type="subcellular location">
    <subcellularLocation>
        <location evidence="1 6">Nucleus</location>
    </subcellularLocation>
</comment>
<comment type="function">
    <text evidence="6">Component of the origin recognition complex (ORC) that binds origins of replication. DNA-binding is ATP-dependent. ORC is required to assemble the pre-replication complex necessary to initiate DNA replication.</text>
</comment>
<dbReference type="GO" id="GO:0005664">
    <property type="term" value="C:nuclear origin of replication recognition complex"/>
    <property type="evidence" value="ECO:0007669"/>
    <property type="project" value="UniProtKB-UniRule"/>
</dbReference>
<evidence type="ECO:0000259" key="7">
    <source>
        <dbReference type="Pfam" id="PF04084"/>
    </source>
</evidence>
<keyword evidence="5 6" id="KW-0539">Nucleus</keyword>
<accession>A0A0N4V2F0</accession>
<feature type="domain" description="Origin recognition complex subunit 2 RecA-like" evidence="7">
    <location>
        <begin position="72"/>
        <end position="233"/>
    </location>
</feature>
<evidence type="ECO:0000256" key="6">
    <source>
        <dbReference type="RuleBase" id="RU368084"/>
    </source>
</evidence>
<comment type="similarity">
    <text evidence="2 6">Belongs to the ORC2 family.</text>
</comment>
<dbReference type="PANTHER" id="PTHR14052">
    <property type="entry name" value="ORIGIN RECOGNITION COMPLEX SUBUNIT 2"/>
    <property type="match status" value="1"/>
</dbReference>
<dbReference type="InterPro" id="IPR007220">
    <property type="entry name" value="ORC2"/>
</dbReference>
<name>A0A0N4V2F0_ENTVE</name>
<dbReference type="WBParaSite" id="EVEC_0000417001-mRNA-1">
    <property type="protein sequence ID" value="EVEC_0000417001-mRNA-1"/>
    <property type="gene ID" value="EVEC_0000417001"/>
</dbReference>
<protein>
    <recommendedName>
        <fullName evidence="3 6">Origin recognition complex subunit 2</fullName>
    </recommendedName>
</protein>
<dbReference type="InterPro" id="IPR056773">
    <property type="entry name" value="WHD_ORC2"/>
</dbReference>
<dbReference type="InterPro" id="IPR056772">
    <property type="entry name" value="RecA-like_ORC2"/>
</dbReference>
<evidence type="ECO:0000256" key="2">
    <source>
        <dbReference type="ARBA" id="ARBA00007421"/>
    </source>
</evidence>
<evidence type="ECO:0000256" key="3">
    <source>
        <dbReference type="ARBA" id="ARBA00019080"/>
    </source>
</evidence>
<dbReference type="Pfam" id="PF24882">
    <property type="entry name" value="WHD_ORC2"/>
    <property type="match status" value="1"/>
</dbReference>
<evidence type="ECO:0000256" key="1">
    <source>
        <dbReference type="ARBA" id="ARBA00004123"/>
    </source>
</evidence>
<sequence length="353" mass="40681">LVTSRVVDAESEEPTRKDEHIACELEKLREWFKVCSGCWMTWINYIFITGFSSYCRYLKVADHFLPKEVKQQNEDLTKSFGEWLQYLTVGFNLLVYGIGSKKGLLDGFCKFISGYTYVTVDAYHPAVSMRTILQKLESGFSIRCGVKERNIVLWAAILANELGKKSEDVILVINNIDGVGLRHLFVREAVQQQALIELAKCKYIHIVASMDHFNTPSLWSWEMLGFYNFLWVKASTMCCYQLEILAGESKLLKLDSSNSAYDHTSASLEVIWQALTLNSRMIFVKIIKMFFNYNKPIEFSILYDRAKDDFLVNNDVVLQQHLIELLDHKLISKEQQLNGSEYISVLVDKNVNI</sequence>
<comment type="subunit">
    <text evidence="6">Component of the origin recognition complex (ORC).</text>
</comment>
<evidence type="ECO:0000256" key="5">
    <source>
        <dbReference type="ARBA" id="ARBA00023242"/>
    </source>
</evidence>
<feature type="domain" description="Origin recognition complex subunit 2 winged-helix" evidence="8">
    <location>
        <begin position="297"/>
        <end position="349"/>
    </location>
</feature>
<evidence type="ECO:0000313" key="9">
    <source>
        <dbReference type="WBParaSite" id="EVEC_0000417001-mRNA-1"/>
    </source>
</evidence>
<evidence type="ECO:0000259" key="8">
    <source>
        <dbReference type="Pfam" id="PF24882"/>
    </source>
</evidence>
<dbReference type="Pfam" id="PF04084">
    <property type="entry name" value="RecA-like_ORC2"/>
    <property type="match status" value="1"/>
</dbReference>
<keyword evidence="4 6" id="KW-0235">DNA replication</keyword>
<evidence type="ECO:0000256" key="4">
    <source>
        <dbReference type="ARBA" id="ARBA00022705"/>
    </source>
</evidence>
<organism evidence="9">
    <name type="scientific">Enterobius vermicularis</name>
    <name type="common">Human pinworm</name>
    <dbReference type="NCBI Taxonomy" id="51028"/>
    <lineage>
        <taxon>Eukaryota</taxon>
        <taxon>Metazoa</taxon>
        <taxon>Ecdysozoa</taxon>
        <taxon>Nematoda</taxon>
        <taxon>Chromadorea</taxon>
        <taxon>Rhabditida</taxon>
        <taxon>Spirurina</taxon>
        <taxon>Oxyuridomorpha</taxon>
        <taxon>Oxyuroidea</taxon>
        <taxon>Oxyuridae</taxon>
        <taxon>Enterobius</taxon>
    </lineage>
</organism>